<proteinExistence type="predicted"/>
<protein>
    <submittedName>
        <fullName evidence="1">Uncharacterized protein</fullName>
    </submittedName>
</protein>
<reference evidence="1 2" key="1">
    <citation type="submission" date="2023-02" db="EMBL/GenBank/DDBJ databases">
        <title>LHISI_Scaffold_Assembly.</title>
        <authorList>
            <person name="Stuart O.P."/>
            <person name="Cleave R."/>
            <person name="Magrath M.J.L."/>
            <person name="Mikheyev A.S."/>
        </authorList>
    </citation>
    <scope>NUCLEOTIDE SEQUENCE [LARGE SCALE GENOMIC DNA]</scope>
    <source>
        <strain evidence="1">Daus_M_001</strain>
        <tissue evidence="1">Leg muscle</tissue>
    </source>
</reference>
<dbReference type="Proteomes" id="UP001159363">
    <property type="component" value="Chromosome X"/>
</dbReference>
<name>A0ABQ9HL27_9NEOP</name>
<sequence length="102" mass="11710">MLGTIYIDIQVCDQQSSVWALVIMLGQLWLCKQEAVIKVATCYILLGSGERKTVYAVDKTPFSSICKRIRLEDLENEASPQYRLAVLQWILDRRQVVLNFSD</sequence>
<gene>
    <name evidence="1" type="ORF">PR048_011244</name>
</gene>
<comment type="caution">
    <text evidence="1">The sequence shown here is derived from an EMBL/GenBank/DDBJ whole genome shotgun (WGS) entry which is preliminary data.</text>
</comment>
<evidence type="ECO:0000313" key="2">
    <source>
        <dbReference type="Proteomes" id="UP001159363"/>
    </source>
</evidence>
<dbReference type="EMBL" id="JARBHB010000004">
    <property type="protein sequence ID" value="KAJ8885048.1"/>
    <property type="molecule type" value="Genomic_DNA"/>
</dbReference>
<accession>A0ABQ9HL27</accession>
<keyword evidence="2" id="KW-1185">Reference proteome</keyword>
<evidence type="ECO:0000313" key="1">
    <source>
        <dbReference type="EMBL" id="KAJ8885048.1"/>
    </source>
</evidence>
<organism evidence="1 2">
    <name type="scientific">Dryococelus australis</name>
    <dbReference type="NCBI Taxonomy" id="614101"/>
    <lineage>
        <taxon>Eukaryota</taxon>
        <taxon>Metazoa</taxon>
        <taxon>Ecdysozoa</taxon>
        <taxon>Arthropoda</taxon>
        <taxon>Hexapoda</taxon>
        <taxon>Insecta</taxon>
        <taxon>Pterygota</taxon>
        <taxon>Neoptera</taxon>
        <taxon>Polyneoptera</taxon>
        <taxon>Phasmatodea</taxon>
        <taxon>Verophasmatodea</taxon>
        <taxon>Anareolatae</taxon>
        <taxon>Phasmatidae</taxon>
        <taxon>Eurycanthinae</taxon>
        <taxon>Dryococelus</taxon>
    </lineage>
</organism>